<dbReference type="SUPFAM" id="SSF55874">
    <property type="entry name" value="ATPase domain of HSP90 chaperone/DNA topoisomerase II/histidine kinase"/>
    <property type="match status" value="1"/>
</dbReference>
<dbReference type="Gene3D" id="3.30.450.20">
    <property type="entry name" value="PAS domain"/>
    <property type="match status" value="2"/>
</dbReference>
<accession>A0A2J6WJJ2</accession>
<dbReference type="SUPFAM" id="SSF55785">
    <property type="entry name" value="PYP-like sensor domain (PAS domain)"/>
    <property type="match status" value="1"/>
</dbReference>
<evidence type="ECO:0000313" key="15">
    <source>
        <dbReference type="EMBL" id="PMP70517.1"/>
    </source>
</evidence>
<dbReference type="InterPro" id="IPR004358">
    <property type="entry name" value="Sig_transdc_His_kin-like_C"/>
</dbReference>
<feature type="transmembrane region" description="Helical" evidence="13">
    <location>
        <begin position="157"/>
        <end position="176"/>
    </location>
</feature>
<evidence type="ECO:0000256" key="8">
    <source>
        <dbReference type="ARBA" id="ARBA00022741"/>
    </source>
</evidence>
<evidence type="ECO:0000256" key="2">
    <source>
        <dbReference type="ARBA" id="ARBA00004651"/>
    </source>
</evidence>
<evidence type="ECO:0000256" key="12">
    <source>
        <dbReference type="ARBA" id="ARBA00023012"/>
    </source>
</evidence>
<evidence type="ECO:0000259" key="14">
    <source>
        <dbReference type="PROSITE" id="PS50109"/>
    </source>
</evidence>
<sequence length="849" mass="98408">MNAQFFDDLSNFLRVAFLLFHSIVFYYVLSWRSKIEPQTDKRVIEYVLAVIFFNFVLNLLVLFKDYLSNFYPLLVGLNIIIIGTVLFYGYRRILNFNFYYLLLPIILFLFFIFQKNEVFAFSGLLFTSISYFHIYYKEKFLTSKPSDVVPSIIRKGTILPFVFFGIYSIFLSLYLITNLTVFNIVATMSVFLSLCFRVIFLYEEKYKTFLLYISIFIFVFSVLFYFSLKFIENTKNIDVYHKQLTLKRLSVEVKNKIDSLSNFIKVVASSEDFKMSIKKGPKQLDKYLSYLNQTLNTAVIWFADKEGIIRACSAEYREQMINKDASFRRYFKESINGNLSVFIARGVYSKRDDIRISYPVYNKGSITGVLVFQFYIGENFKKQINMENAFLMHSSGGVLIGKPELINRLLFNVSQEELKRVYEEKIFGNDTLLPSGFKQIDDNIFEDFNGQKWQIVKHEIVKDWFLASFLNLFIYEQYKNIFYIVLIILAFISHSFAIRNFERIRSIFLRLAEEAEEKRIAFDAIDIGIIYTDASGKIKYMNKEAIRILDASEEVLGKHVTEVLSLKEHENPEFKILSVNVKKIPVIYEENPILIKGVKFGDVITIKDATEIIQRQEVSKKLARMDVIAKISAGIVHDFSNYLMVLTGNLSLLKELENSENKKDIIQKMLEATRIMNIIIEQLKDLSPDLISKKERLNIEAIAKNAATFVLNGTKINFTIESEPSLLPVYADSAQLYRVFQNILMNSRQAMKDTGTIKISLQNLINHEEKDLKKGNYVCVTITDSGPGIPEEYIDKIFDPFFTMKKEGKGLGLSIVKSIVEKMEGKIKVESKVGIGTTFRIYIPASEKI</sequence>
<dbReference type="Gene3D" id="3.30.565.10">
    <property type="entry name" value="Histidine kinase-like ATPase, C-terminal domain"/>
    <property type="match status" value="1"/>
</dbReference>
<feature type="transmembrane region" description="Helical" evidence="13">
    <location>
        <begin position="96"/>
        <end position="113"/>
    </location>
</feature>
<proteinExistence type="predicted"/>
<evidence type="ECO:0000256" key="7">
    <source>
        <dbReference type="ARBA" id="ARBA00022692"/>
    </source>
</evidence>
<keyword evidence="6" id="KW-0808">Transferase</keyword>
<evidence type="ECO:0000256" key="6">
    <source>
        <dbReference type="ARBA" id="ARBA00022679"/>
    </source>
</evidence>
<evidence type="ECO:0000313" key="16">
    <source>
        <dbReference type="Proteomes" id="UP000242288"/>
    </source>
</evidence>
<dbReference type="InterPro" id="IPR005467">
    <property type="entry name" value="His_kinase_dom"/>
</dbReference>
<dbReference type="CDD" id="cd00130">
    <property type="entry name" value="PAS"/>
    <property type="match status" value="1"/>
</dbReference>
<feature type="transmembrane region" description="Helical" evidence="13">
    <location>
        <begin position="119"/>
        <end position="136"/>
    </location>
</feature>
<evidence type="ECO:0000256" key="9">
    <source>
        <dbReference type="ARBA" id="ARBA00022777"/>
    </source>
</evidence>
<dbReference type="PROSITE" id="PS50109">
    <property type="entry name" value="HIS_KIN"/>
    <property type="match status" value="1"/>
</dbReference>
<keyword evidence="4" id="KW-1003">Cell membrane</keyword>
<feature type="domain" description="Histidine kinase" evidence="14">
    <location>
        <begin position="634"/>
        <end position="847"/>
    </location>
</feature>
<protein>
    <recommendedName>
        <fullName evidence="3">histidine kinase</fullName>
        <ecNumber evidence="3">2.7.13.3</ecNumber>
    </recommendedName>
</protein>
<evidence type="ECO:0000256" key="5">
    <source>
        <dbReference type="ARBA" id="ARBA00022553"/>
    </source>
</evidence>
<feature type="transmembrane region" description="Helical" evidence="13">
    <location>
        <begin position="69"/>
        <end position="89"/>
    </location>
</feature>
<dbReference type="Gene3D" id="1.10.287.130">
    <property type="match status" value="1"/>
</dbReference>
<feature type="transmembrane region" description="Helical" evidence="13">
    <location>
        <begin position="12"/>
        <end position="31"/>
    </location>
</feature>
<dbReference type="PANTHER" id="PTHR43065">
    <property type="entry name" value="SENSOR HISTIDINE KINASE"/>
    <property type="match status" value="1"/>
</dbReference>
<dbReference type="Pfam" id="PF13188">
    <property type="entry name" value="PAS_8"/>
    <property type="match status" value="1"/>
</dbReference>
<evidence type="ECO:0000256" key="10">
    <source>
        <dbReference type="ARBA" id="ARBA00022840"/>
    </source>
</evidence>
<keyword evidence="13" id="KW-0472">Membrane</keyword>
<feature type="transmembrane region" description="Helical" evidence="13">
    <location>
        <begin position="481"/>
        <end position="501"/>
    </location>
</feature>
<evidence type="ECO:0000256" key="11">
    <source>
        <dbReference type="ARBA" id="ARBA00022989"/>
    </source>
</evidence>
<dbReference type="SMART" id="SM00387">
    <property type="entry name" value="HATPase_c"/>
    <property type="match status" value="1"/>
</dbReference>
<dbReference type="InterPro" id="IPR029151">
    <property type="entry name" value="Sensor-like_sf"/>
</dbReference>
<dbReference type="GO" id="GO:0005524">
    <property type="term" value="F:ATP binding"/>
    <property type="evidence" value="ECO:0007669"/>
    <property type="project" value="UniProtKB-KW"/>
</dbReference>
<dbReference type="SMART" id="SM00091">
    <property type="entry name" value="PAS"/>
    <property type="match status" value="1"/>
</dbReference>
<dbReference type="EC" id="2.7.13.3" evidence="3"/>
<dbReference type="AlphaFoldDB" id="A0A2J6WJJ2"/>
<dbReference type="InterPro" id="IPR003661">
    <property type="entry name" value="HisK_dim/P_dom"/>
</dbReference>
<dbReference type="GO" id="GO:0005886">
    <property type="term" value="C:plasma membrane"/>
    <property type="evidence" value="ECO:0007669"/>
    <property type="project" value="UniProtKB-SubCell"/>
</dbReference>
<keyword evidence="5" id="KW-0597">Phosphoprotein</keyword>
<comment type="caution">
    <text evidence="15">The sequence shown here is derived from an EMBL/GenBank/DDBJ whole genome shotgun (WGS) entry which is preliminary data.</text>
</comment>
<evidence type="ECO:0000256" key="4">
    <source>
        <dbReference type="ARBA" id="ARBA00022475"/>
    </source>
</evidence>
<dbReference type="SUPFAM" id="SSF103190">
    <property type="entry name" value="Sensory domain-like"/>
    <property type="match status" value="1"/>
</dbReference>
<dbReference type="InterPro" id="IPR036890">
    <property type="entry name" value="HATPase_C_sf"/>
</dbReference>
<keyword evidence="12" id="KW-0902">Two-component regulatory system</keyword>
<evidence type="ECO:0000256" key="1">
    <source>
        <dbReference type="ARBA" id="ARBA00000085"/>
    </source>
</evidence>
<evidence type="ECO:0000256" key="3">
    <source>
        <dbReference type="ARBA" id="ARBA00012438"/>
    </source>
</evidence>
<dbReference type="InterPro" id="IPR035965">
    <property type="entry name" value="PAS-like_dom_sf"/>
</dbReference>
<feature type="transmembrane region" description="Helical" evidence="13">
    <location>
        <begin position="182"/>
        <end position="202"/>
    </location>
</feature>
<dbReference type="PRINTS" id="PR00344">
    <property type="entry name" value="BCTRLSENSOR"/>
</dbReference>
<keyword evidence="10" id="KW-0067">ATP-binding</keyword>
<dbReference type="Pfam" id="PF02518">
    <property type="entry name" value="HATPase_c"/>
    <property type="match status" value="1"/>
</dbReference>
<dbReference type="InterPro" id="IPR000014">
    <property type="entry name" value="PAS"/>
</dbReference>
<name>A0A2J6WJJ2_9BACT</name>
<gene>
    <name evidence="15" type="ORF">C0186_04850</name>
</gene>
<feature type="transmembrane region" description="Helical" evidence="13">
    <location>
        <begin position="43"/>
        <end position="63"/>
    </location>
</feature>
<dbReference type="InterPro" id="IPR003594">
    <property type="entry name" value="HATPase_dom"/>
</dbReference>
<dbReference type="GO" id="GO:0000155">
    <property type="term" value="F:phosphorelay sensor kinase activity"/>
    <property type="evidence" value="ECO:0007669"/>
    <property type="project" value="InterPro"/>
</dbReference>
<organism evidence="15 16">
    <name type="scientific">Thermodesulfovibrio aggregans</name>
    <dbReference type="NCBI Taxonomy" id="86166"/>
    <lineage>
        <taxon>Bacteria</taxon>
        <taxon>Pseudomonadati</taxon>
        <taxon>Nitrospirota</taxon>
        <taxon>Thermodesulfovibrionia</taxon>
        <taxon>Thermodesulfovibrionales</taxon>
        <taxon>Thermodesulfovibrionaceae</taxon>
        <taxon>Thermodesulfovibrio</taxon>
    </lineage>
</organism>
<evidence type="ECO:0000256" key="13">
    <source>
        <dbReference type="SAM" id="Phobius"/>
    </source>
</evidence>
<dbReference type="PANTHER" id="PTHR43065:SF46">
    <property type="entry name" value="C4-DICARBOXYLATE TRANSPORT SENSOR PROTEIN DCTB"/>
    <property type="match status" value="1"/>
</dbReference>
<dbReference type="CDD" id="cd12914">
    <property type="entry name" value="PDC1_DGC_like"/>
    <property type="match status" value="1"/>
</dbReference>
<dbReference type="Proteomes" id="UP000242288">
    <property type="component" value="Unassembled WGS sequence"/>
</dbReference>
<dbReference type="CDD" id="cd00082">
    <property type="entry name" value="HisKA"/>
    <property type="match status" value="1"/>
</dbReference>
<reference evidence="15 16" key="1">
    <citation type="submission" date="2018-01" db="EMBL/GenBank/DDBJ databases">
        <title>Metagenomic assembled genomes from two thermal pools in the Uzon Caldera, Kamchatka, Russia.</title>
        <authorList>
            <person name="Wilkins L."/>
            <person name="Ettinger C."/>
        </authorList>
    </citation>
    <scope>NUCLEOTIDE SEQUENCE [LARGE SCALE GENOMIC DNA]</scope>
    <source>
        <strain evidence="15">ZAV-04</strain>
    </source>
</reference>
<feature type="transmembrane region" description="Helical" evidence="13">
    <location>
        <begin position="209"/>
        <end position="228"/>
    </location>
</feature>
<keyword evidence="9" id="KW-0418">Kinase</keyword>
<keyword evidence="8" id="KW-0547">Nucleotide-binding</keyword>
<comment type="subcellular location">
    <subcellularLocation>
        <location evidence="2">Cell membrane</location>
        <topology evidence="2">Multi-pass membrane protein</topology>
    </subcellularLocation>
</comment>
<keyword evidence="7 13" id="KW-0812">Transmembrane</keyword>
<dbReference type="EMBL" id="PNIO01000040">
    <property type="protein sequence ID" value="PMP70517.1"/>
    <property type="molecule type" value="Genomic_DNA"/>
</dbReference>
<keyword evidence="11 13" id="KW-1133">Transmembrane helix</keyword>
<comment type="catalytic activity">
    <reaction evidence="1">
        <text>ATP + protein L-histidine = ADP + protein N-phospho-L-histidine.</text>
        <dbReference type="EC" id="2.7.13.3"/>
    </reaction>
</comment>